<feature type="compositionally biased region" description="Acidic residues" evidence="7">
    <location>
        <begin position="334"/>
        <end position="343"/>
    </location>
</feature>
<feature type="domain" description="Chromosome segregation in meiosis protein 3" evidence="8">
    <location>
        <begin position="140"/>
        <end position="221"/>
    </location>
</feature>
<evidence type="ECO:0000256" key="5">
    <source>
        <dbReference type="ARBA" id="ARBA00023306"/>
    </source>
</evidence>
<dbReference type="EMBL" id="OZ037946">
    <property type="protein sequence ID" value="CAL1704704.1"/>
    <property type="molecule type" value="Genomic_DNA"/>
</dbReference>
<evidence type="ECO:0000313" key="10">
    <source>
        <dbReference type="Proteomes" id="UP001497453"/>
    </source>
</evidence>
<feature type="compositionally biased region" description="Low complexity" evidence="7">
    <location>
        <begin position="22"/>
        <end position="31"/>
    </location>
</feature>
<keyword evidence="10" id="KW-1185">Reference proteome</keyword>
<evidence type="ECO:0000256" key="3">
    <source>
        <dbReference type="ARBA" id="ARBA00022763"/>
    </source>
</evidence>
<evidence type="ECO:0000313" key="9">
    <source>
        <dbReference type="EMBL" id="CAL1704704.1"/>
    </source>
</evidence>
<feature type="compositionally biased region" description="Acidic residues" evidence="7">
    <location>
        <begin position="61"/>
        <end position="72"/>
    </location>
</feature>
<keyword evidence="4 6" id="KW-0539">Nucleus</keyword>
<dbReference type="InterPro" id="IPR012923">
    <property type="entry name" value="Csm3"/>
</dbReference>
<gene>
    <name evidence="9" type="ORF">GFSPODELE1_LOCUS5108</name>
</gene>
<feature type="region of interest" description="Disordered" evidence="7">
    <location>
        <begin position="224"/>
        <end position="376"/>
    </location>
</feature>
<feature type="compositionally biased region" description="Acidic residues" evidence="7">
    <location>
        <begin position="238"/>
        <end position="249"/>
    </location>
</feature>
<comment type="function">
    <text evidence="6">Plays an important role in the control of DNA replication and the maintenance of replication fork stability.</text>
</comment>
<feature type="compositionally biased region" description="Low complexity" evidence="7">
    <location>
        <begin position="262"/>
        <end position="290"/>
    </location>
</feature>
<protein>
    <recommendedName>
        <fullName evidence="6">Chromosome segregation in meiosis protein</fullName>
    </recommendedName>
</protein>
<evidence type="ECO:0000259" key="8">
    <source>
        <dbReference type="Pfam" id="PF07962"/>
    </source>
</evidence>
<sequence>MTDLDSIWDLPVENSPPRRRSPSSAGPAKRSTLFLSDSEDEAPKETAPTPRVTKSNPDIDALFDDLDDEPDDGGPLFAPSLDVEALRCQADARNAKLAALTPHQILPSSSPPRDLGNEDGGDGGKKSGKSEEKKRKALPKLDEARLLSSEGFPTLIKEAKKFKPKGKGHETADLNRVLQMYQFWTQRMYPKMQFRDTVQRVEKLCHSKRMHVALSVWRDEAKGLINGRDPHDPIDLTSDAELDDSDQEDEHEKPDAPADGVSSRAASTRSSPAARPPSSASEPAQSNPSSDFDIDAMIEEDQEHIGVSEQLPPSSPPLEASNTIYHSRANGPTAEDDDEDMWNELDAGFDYSAAAGASEPTAGGARQVTSTVMEDDEDMWDMVREIEMEEQGDEGQVKSTKPTNDEGWDEMYI</sequence>
<evidence type="ECO:0000256" key="2">
    <source>
        <dbReference type="ARBA" id="ARBA00006075"/>
    </source>
</evidence>
<name>A0ABP1DBY0_9APHY</name>
<dbReference type="PANTHER" id="PTHR13220:SF11">
    <property type="entry name" value="TIMELESS-INTERACTING PROTEIN"/>
    <property type="match status" value="1"/>
</dbReference>
<feature type="compositionally biased region" description="Acidic residues" evidence="7">
    <location>
        <begin position="292"/>
        <end position="302"/>
    </location>
</feature>
<reference evidence="10" key="1">
    <citation type="submission" date="2024-04" db="EMBL/GenBank/DDBJ databases">
        <authorList>
            <person name="Shaw F."/>
            <person name="Minotto A."/>
        </authorList>
    </citation>
    <scope>NUCLEOTIDE SEQUENCE [LARGE SCALE GENOMIC DNA]</scope>
</reference>
<dbReference type="InterPro" id="IPR040038">
    <property type="entry name" value="TIPIN/Csm3/Swi3"/>
</dbReference>
<comment type="subcellular location">
    <subcellularLocation>
        <location evidence="1 6">Nucleus</location>
    </subcellularLocation>
</comment>
<keyword evidence="3 6" id="KW-0227">DNA damage</keyword>
<evidence type="ECO:0000256" key="1">
    <source>
        <dbReference type="ARBA" id="ARBA00004123"/>
    </source>
</evidence>
<dbReference type="Pfam" id="PF07962">
    <property type="entry name" value="Swi3"/>
    <property type="match status" value="1"/>
</dbReference>
<organism evidence="9 10">
    <name type="scientific">Somion occarium</name>
    <dbReference type="NCBI Taxonomy" id="3059160"/>
    <lineage>
        <taxon>Eukaryota</taxon>
        <taxon>Fungi</taxon>
        <taxon>Dikarya</taxon>
        <taxon>Basidiomycota</taxon>
        <taxon>Agaricomycotina</taxon>
        <taxon>Agaricomycetes</taxon>
        <taxon>Polyporales</taxon>
        <taxon>Cerrenaceae</taxon>
        <taxon>Somion</taxon>
    </lineage>
</organism>
<evidence type="ECO:0000256" key="4">
    <source>
        <dbReference type="ARBA" id="ARBA00023242"/>
    </source>
</evidence>
<dbReference type="PANTHER" id="PTHR13220">
    <property type="entry name" value="TIMELESS INTERACTING-RELATED"/>
    <property type="match status" value="1"/>
</dbReference>
<feature type="region of interest" description="Disordered" evidence="7">
    <location>
        <begin position="1"/>
        <end position="79"/>
    </location>
</feature>
<evidence type="ECO:0000256" key="7">
    <source>
        <dbReference type="SAM" id="MobiDB-lite"/>
    </source>
</evidence>
<dbReference type="Proteomes" id="UP001497453">
    <property type="component" value="Chromosome 3"/>
</dbReference>
<feature type="compositionally biased region" description="Basic and acidic residues" evidence="7">
    <location>
        <begin position="122"/>
        <end position="142"/>
    </location>
</feature>
<comment type="similarity">
    <text evidence="2 6">Belongs to the CSM3 family.</text>
</comment>
<evidence type="ECO:0000256" key="6">
    <source>
        <dbReference type="RuleBase" id="RU366049"/>
    </source>
</evidence>
<accession>A0ABP1DBY0</accession>
<feature type="compositionally biased region" description="Basic and acidic residues" evidence="7">
    <location>
        <begin position="224"/>
        <end position="234"/>
    </location>
</feature>
<keyword evidence="5 6" id="KW-0131">Cell cycle</keyword>
<feature type="region of interest" description="Disordered" evidence="7">
    <location>
        <begin position="388"/>
        <end position="413"/>
    </location>
</feature>
<feature type="region of interest" description="Disordered" evidence="7">
    <location>
        <begin position="99"/>
        <end position="142"/>
    </location>
</feature>
<proteinExistence type="inferred from homology"/>